<feature type="compositionally biased region" description="Polar residues" evidence="1">
    <location>
        <begin position="10"/>
        <end position="22"/>
    </location>
</feature>
<name>A0A0D9ZQI2_9ORYZ</name>
<feature type="compositionally biased region" description="Low complexity" evidence="1">
    <location>
        <begin position="35"/>
        <end position="54"/>
    </location>
</feature>
<dbReference type="Gramene" id="OGLUM04G24850.1">
    <property type="protein sequence ID" value="OGLUM04G24850.1"/>
    <property type="gene ID" value="OGLUM04G24850"/>
</dbReference>
<accession>A0A0D9ZQI2</accession>
<keyword evidence="3" id="KW-1185">Reference proteome</keyword>
<reference evidence="2" key="1">
    <citation type="submission" date="2015-04" db="UniProtKB">
        <authorList>
            <consortium name="EnsemblPlants"/>
        </authorList>
    </citation>
    <scope>IDENTIFICATION</scope>
</reference>
<feature type="region of interest" description="Disordered" evidence="1">
    <location>
        <begin position="1"/>
        <end position="167"/>
    </location>
</feature>
<evidence type="ECO:0000313" key="3">
    <source>
        <dbReference type="Proteomes" id="UP000026961"/>
    </source>
</evidence>
<dbReference type="Proteomes" id="UP000026961">
    <property type="component" value="Chromosome 4"/>
</dbReference>
<feature type="compositionally biased region" description="Basic residues" evidence="1">
    <location>
        <begin position="130"/>
        <end position="139"/>
    </location>
</feature>
<evidence type="ECO:0000256" key="1">
    <source>
        <dbReference type="SAM" id="MobiDB-lite"/>
    </source>
</evidence>
<sequence>MLGDGIPLSQRDSFPSTSISCKSTRHKDRAGGEGRAAAVAGARELGEGAVVVAETEGESDGGDRSGGAGGWSQRAEGWGGGGGRSQRVEGRGGGGGRSRRREQQRWPEPEEGGATVVVAGSRGSEGVAVMRRRSRRREQRRWSEPGRKGRWGGSGRRRRCRVSPDTSQVSSDRYRVIPDRYHPIPRKYHLICDENRMIPDRYHLIRREYHLKTW</sequence>
<reference evidence="2" key="2">
    <citation type="submission" date="2018-05" db="EMBL/GenBank/DDBJ databases">
        <title>OgluRS3 (Oryza glumaepatula Reference Sequence Version 3).</title>
        <authorList>
            <person name="Zhang J."/>
            <person name="Kudrna D."/>
            <person name="Lee S."/>
            <person name="Talag J."/>
            <person name="Welchert J."/>
            <person name="Wing R.A."/>
        </authorList>
    </citation>
    <scope>NUCLEOTIDE SEQUENCE [LARGE SCALE GENOMIC DNA]</scope>
</reference>
<protein>
    <submittedName>
        <fullName evidence="2">Uncharacterized protein</fullName>
    </submittedName>
</protein>
<dbReference type="HOGENOM" id="CLU_112211_0_0_1"/>
<organism evidence="2">
    <name type="scientific">Oryza glumipatula</name>
    <dbReference type="NCBI Taxonomy" id="40148"/>
    <lineage>
        <taxon>Eukaryota</taxon>
        <taxon>Viridiplantae</taxon>
        <taxon>Streptophyta</taxon>
        <taxon>Embryophyta</taxon>
        <taxon>Tracheophyta</taxon>
        <taxon>Spermatophyta</taxon>
        <taxon>Magnoliopsida</taxon>
        <taxon>Liliopsida</taxon>
        <taxon>Poales</taxon>
        <taxon>Poaceae</taxon>
        <taxon>BOP clade</taxon>
        <taxon>Oryzoideae</taxon>
        <taxon>Oryzeae</taxon>
        <taxon>Oryzinae</taxon>
        <taxon>Oryza</taxon>
    </lineage>
</organism>
<dbReference type="EnsemblPlants" id="OGLUM04G24850.1">
    <property type="protein sequence ID" value="OGLUM04G24850.1"/>
    <property type="gene ID" value="OGLUM04G24850"/>
</dbReference>
<evidence type="ECO:0000313" key="2">
    <source>
        <dbReference type="EnsemblPlants" id="OGLUM04G24850.1"/>
    </source>
</evidence>
<proteinExistence type="predicted"/>
<dbReference type="AlphaFoldDB" id="A0A0D9ZQI2"/>